<evidence type="ECO:0000256" key="1">
    <source>
        <dbReference type="ARBA" id="ARBA00004781"/>
    </source>
</evidence>
<keyword evidence="7" id="KW-0812">Transmembrane</keyword>
<sequence length="320" mass="35570">MPQASAFFFNQTLFFVILAKGIIMKVLITGSNGLLGQHLIPLFSKDSRYEVIATGRGANRLPNQDGYLYEPANLRDSSSVNQLLQKHQPDIVIHAAAMTQVDDCERNKDACWDCNVNATRYLLQAAEKSKSFFIFLSTDFVFDGLQGPYSEEDAVNPISYYGATKVAAERLVQNSHLSWSIVRTVLVYGIAADPKRSNIITWVKTNLEQGKKLKVVDDQWRTPTLVQDLAAGCKLVADKKATGIYHISGSETLTPYQMAVQTAGYFQLNPQLLEKVDAKTFTQPAKRPAKTGFVISKAVQELGYQPHSFEEGLQIVAKEI</sequence>
<comment type="similarity">
    <text evidence="2 6">Belongs to the dTDP-4-dehydrorhamnose reductase family.</text>
</comment>
<dbReference type="GO" id="GO:0005829">
    <property type="term" value="C:cytosol"/>
    <property type="evidence" value="ECO:0007669"/>
    <property type="project" value="TreeGrafter"/>
</dbReference>
<dbReference type="Proteomes" id="UP000183788">
    <property type="component" value="Unassembled WGS sequence"/>
</dbReference>
<dbReference type="PANTHER" id="PTHR10491">
    <property type="entry name" value="DTDP-4-DEHYDRORHAMNOSE REDUCTASE"/>
    <property type="match status" value="1"/>
</dbReference>
<dbReference type="EMBL" id="FPIZ01000009">
    <property type="protein sequence ID" value="SFW63211.1"/>
    <property type="molecule type" value="Genomic_DNA"/>
</dbReference>
<dbReference type="Gene3D" id="3.40.50.720">
    <property type="entry name" value="NAD(P)-binding Rossmann-like Domain"/>
    <property type="match status" value="1"/>
</dbReference>
<dbReference type="STRING" id="1004.SAMN05661012_03055"/>
<comment type="pathway">
    <text evidence="1 6">Carbohydrate biosynthesis; dTDP-L-rhamnose biosynthesis.</text>
</comment>
<dbReference type="SUPFAM" id="SSF51735">
    <property type="entry name" value="NAD(P)-binding Rossmann-fold domains"/>
    <property type="match status" value="1"/>
</dbReference>
<evidence type="ECO:0000256" key="6">
    <source>
        <dbReference type="RuleBase" id="RU364082"/>
    </source>
</evidence>
<evidence type="ECO:0000256" key="4">
    <source>
        <dbReference type="ARBA" id="ARBA00017099"/>
    </source>
</evidence>
<evidence type="ECO:0000256" key="2">
    <source>
        <dbReference type="ARBA" id="ARBA00010944"/>
    </source>
</evidence>
<dbReference type="EC" id="1.1.1.133" evidence="3 6"/>
<evidence type="ECO:0000256" key="3">
    <source>
        <dbReference type="ARBA" id="ARBA00012929"/>
    </source>
</evidence>
<dbReference type="Pfam" id="PF04321">
    <property type="entry name" value="RmlD_sub_bind"/>
    <property type="match status" value="1"/>
</dbReference>
<dbReference type="UniPathway" id="UPA00124"/>
<feature type="domain" description="RmlD-like substrate binding" evidence="8">
    <location>
        <begin position="24"/>
        <end position="319"/>
    </location>
</feature>
<evidence type="ECO:0000256" key="7">
    <source>
        <dbReference type="SAM" id="Phobius"/>
    </source>
</evidence>
<gene>
    <name evidence="9" type="ORF">SAMN05661012_03055</name>
</gene>
<name>A0A1K1QU92_9BACT</name>
<dbReference type="AlphaFoldDB" id="A0A1K1QU92"/>
<dbReference type="GO" id="GO:0019305">
    <property type="term" value="P:dTDP-rhamnose biosynthetic process"/>
    <property type="evidence" value="ECO:0007669"/>
    <property type="project" value="UniProtKB-UniPathway"/>
</dbReference>
<protein>
    <recommendedName>
        <fullName evidence="4 6">dTDP-4-dehydrorhamnose reductase</fullName>
        <ecNumber evidence="3 6">1.1.1.133</ecNumber>
    </recommendedName>
</protein>
<comment type="catalytic activity">
    <reaction evidence="5">
        <text>dTDP-beta-L-rhamnose + NADP(+) = dTDP-4-dehydro-beta-L-rhamnose + NADPH + H(+)</text>
        <dbReference type="Rhea" id="RHEA:21796"/>
        <dbReference type="ChEBI" id="CHEBI:15378"/>
        <dbReference type="ChEBI" id="CHEBI:57510"/>
        <dbReference type="ChEBI" id="CHEBI:57783"/>
        <dbReference type="ChEBI" id="CHEBI:58349"/>
        <dbReference type="ChEBI" id="CHEBI:62830"/>
        <dbReference type="EC" id="1.1.1.133"/>
    </reaction>
</comment>
<accession>A0A1K1QU92</accession>
<proteinExistence type="inferred from homology"/>
<keyword evidence="6" id="KW-0560">Oxidoreductase</keyword>
<evidence type="ECO:0000313" key="9">
    <source>
        <dbReference type="EMBL" id="SFW63211.1"/>
    </source>
</evidence>
<dbReference type="InterPro" id="IPR029903">
    <property type="entry name" value="RmlD-like-bd"/>
</dbReference>
<organism evidence="9 10">
    <name type="scientific">Chitinophaga sancti</name>
    <dbReference type="NCBI Taxonomy" id="1004"/>
    <lineage>
        <taxon>Bacteria</taxon>
        <taxon>Pseudomonadati</taxon>
        <taxon>Bacteroidota</taxon>
        <taxon>Chitinophagia</taxon>
        <taxon>Chitinophagales</taxon>
        <taxon>Chitinophagaceae</taxon>
        <taxon>Chitinophaga</taxon>
    </lineage>
</organism>
<feature type="transmembrane region" description="Helical" evidence="7">
    <location>
        <begin position="6"/>
        <end position="28"/>
    </location>
</feature>
<comment type="function">
    <text evidence="6">Catalyzes the reduction of dTDP-6-deoxy-L-lyxo-4-hexulose to yield dTDP-L-rhamnose.</text>
</comment>
<keyword evidence="6" id="KW-0521">NADP</keyword>
<dbReference type="InterPro" id="IPR005913">
    <property type="entry name" value="dTDP_dehydrorham_reduct"/>
</dbReference>
<dbReference type="CDD" id="cd05254">
    <property type="entry name" value="dTDP_HR_like_SDR_e"/>
    <property type="match status" value="1"/>
</dbReference>
<evidence type="ECO:0000313" key="10">
    <source>
        <dbReference type="Proteomes" id="UP000183788"/>
    </source>
</evidence>
<evidence type="ECO:0000259" key="8">
    <source>
        <dbReference type="Pfam" id="PF04321"/>
    </source>
</evidence>
<keyword evidence="7" id="KW-0472">Membrane</keyword>
<dbReference type="PANTHER" id="PTHR10491:SF4">
    <property type="entry name" value="METHIONINE ADENOSYLTRANSFERASE 2 SUBUNIT BETA"/>
    <property type="match status" value="1"/>
</dbReference>
<evidence type="ECO:0000256" key="5">
    <source>
        <dbReference type="ARBA" id="ARBA00048200"/>
    </source>
</evidence>
<dbReference type="InterPro" id="IPR036291">
    <property type="entry name" value="NAD(P)-bd_dom_sf"/>
</dbReference>
<keyword evidence="7" id="KW-1133">Transmembrane helix</keyword>
<dbReference type="GO" id="GO:0008831">
    <property type="term" value="F:dTDP-4-dehydrorhamnose reductase activity"/>
    <property type="evidence" value="ECO:0007669"/>
    <property type="project" value="UniProtKB-EC"/>
</dbReference>
<reference evidence="9 10" key="1">
    <citation type="submission" date="2016-11" db="EMBL/GenBank/DDBJ databases">
        <authorList>
            <person name="Jaros S."/>
            <person name="Januszkiewicz K."/>
            <person name="Wedrychowicz H."/>
        </authorList>
    </citation>
    <scope>NUCLEOTIDE SEQUENCE [LARGE SCALE GENOMIC DNA]</scope>
    <source>
        <strain evidence="9 10">DSM 784</strain>
    </source>
</reference>